<dbReference type="Pfam" id="PF00347">
    <property type="entry name" value="Ribosomal_L6"/>
    <property type="match status" value="2"/>
</dbReference>
<dbReference type="PANTHER" id="PTHR11655:SF14">
    <property type="entry name" value="LARGE RIBOSOMAL SUBUNIT PROTEIN UL6M"/>
    <property type="match status" value="1"/>
</dbReference>
<proteinExistence type="inferred from homology"/>
<reference evidence="6" key="2">
    <citation type="submission" date="2019-04" db="EMBL/GenBank/DDBJ databases">
        <authorList>
            <person name="Pasella M."/>
        </authorList>
    </citation>
    <scope>NUCLEOTIDE SEQUENCE</scope>
    <source>
        <strain evidence="6">25966_8</strain>
    </source>
</reference>
<dbReference type="InterPro" id="IPR002358">
    <property type="entry name" value="Ribosomal_uL6_CS"/>
</dbReference>
<comment type="similarity">
    <text evidence="1 4">Belongs to the universal ribosomal protein uL6 family.</text>
</comment>
<sequence>MSRIGKKEIIIPHNIKTYIDINNSNIKIEGPKGKLQYNFSKSIHVEQKDDRLIVNKKNKDKKTQAIYGLSRSIINNMVIGVLKGFEKKLIINGVGYRSQMKNKTLVLNLGYSHPINIKPPKDINITVENNVNISVTGINKEIVGQIAAKIRSMRPPEPYKGKGIKYFNEIIRRKVGKAGK</sequence>
<reference evidence="6" key="1">
    <citation type="journal article" date="2019" name="Mol. Phylogenet. Evol.">
        <title>Morphological evolution and classification of the red algal order Ceramiales inferred using plastid phylogenomics.</title>
        <authorList>
            <person name="Diaz-Tapia P."/>
            <person name="Pasella M.M."/>
            <person name="Verbruggen H."/>
            <person name="Maggs C.A."/>
        </authorList>
    </citation>
    <scope>NUCLEOTIDE SEQUENCE</scope>
    <source>
        <strain evidence="6">25966_8</strain>
    </source>
</reference>
<evidence type="ECO:0000256" key="1">
    <source>
        <dbReference type="ARBA" id="ARBA00009356"/>
    </source>
</evidence>
<dbReference type="InterPro" id="IPR020040">
    <property type="entry name" value="Ribosomal_uL6_a/b-dom"/>
</dbReference>
<dbReference type="PANTHER" id="PTHR11655">
    <property type="entry name" value="60S/50S RIBOSOMAL PROTEIN L6/L9"/>
    <property type="match status" value="1"/>
</dbReference>
<organism evidence="6">
    <name type="scientific">Halydictyon mirabile</name>
    <dbReference type="NCBI Taxonomy" id="189652"/>
    <lineage>
        <taxon>Eukaryota</taxon>
        <taxon>Rhodophyta</taxon>
        <taxon>Florideophyceae</taxon>
        <taxon>Rhodymeniophycidae</taxon>
        <taxon>Ceramiales</taxon>
        <taxon>Dasyaceae</taxon>
        <taxon>Halydictyon</taxon>
    </lineage>
</organism>
<dbReference type="GO" id="GO:0003735">
    <property type="term" value="F:structural constituent of ribosome"/>
    <property type="evidence" value="ECO:0007669"/>
    <property type="project" value="InterPro"/>
</dbReference>
<dbReference type="SUPFAM" id="SSF56053">
    <property type="entry name" value="Ribosomal protein L6"/>
    <property type="match status" value="2"/>
</dbReference>
<keyword evidence="3 4" id="KW-0687">Ribonucleoprotein</keyword>
<dbReference type="PRINTS" id="PR00059">
    <property type="entry name" value="RIBOSOMALL6"/>
</dbReference>
<geneLocation type="plastid" evidence="6"/>
<dbReference type="InterPro" id="IPR000702">
    <property type="entry name" value="Ribosomal_uL6-like"/>
</dbReference>
<keyword evidence="6" id="KW-0934">Plastid</keyword>
<dbReference type="GO" id="GO:0019843">
    <property type="term" value="F:rRNA binding"/>
    <property type="evidence" value="ECO:0007669"/>
    <property type="project" value="InterPro"/>
</dbReference>
<dbReference type="FunFam" id="3.90.930.12:FF:000001">
    <property type="entry name" value="50S ribosomal protein L6"/>
    <property type="match status" value="1"/>
</dbReference>
<dbReference type="HAMAP" id="MF_01365_B">
    <property type="entry name" value="Ribosomal_uL6_B"/>
    <property type="match status" value="1"/>
</dbReference>
<evidence type="ECO:0000313" key="6">
    <source>
        <dbReference type="EMBL" id="QCI06925.1"/>
    </source>
</evidence>
<evidence type="ECO:0000259" key="5">
    <source>
        <dbReference type="Pfam" id="PF00347"/>
    </source>
</evidence>
<keyword evidence="2 4" id="KW-0689">Ribosomal protein</keyword>
<protein>
    <submittedName>
        <fullName evidence="6">Ribosomal protein L6</fullName>
    </submittedName>
</protein>
<dbReference type="InterPro" id="IPR019906">
    <property type="entry name" value="Ribosomal_uL6_bac-type"/>
</dbReference>
<dbReference type="PIRSF" id="PIRSF002162">
    <property type="entry name" value="Ribosomal_L6"/>
    <property type="match status" value="1"/>
</dbReference>
<dbReference type="PROSITE" id="PS00525">
    <property type="entry name" value="RIBOSOMAL_L6_1"/>
    <property type="match status" value="1"/>
</dbReference>
<evidence type="ECO:0000256" key="3">
    <source>
        <dbReference type="ARBA" id="ARBA00023274"/>
    </source>
</evidence>
<evidence type="ECO:0000256" key="2">
    <source>
        <dbReference type="ARBA" id="ARBA00022980"/>
    </source>
</evidence>
<feature type="domain" description="Large ribosomal subunit protein uL6 alpha-beta" evidence="5">
    <location>
        <begin position="19"/>
        <end position="84"/>
    </location>
</feature>
<dbReference type="EMBL" id="MK814667">
    <property type="protein sequence ID" value="QCI06925.1"/>
    <property type="molecule type" value="Genomic_DNA"/>
</dbReference>
<dbReference type="InterPro" id="IPR036789">
    <property type="entry name" value="Ribosomal_uL6-like_a/b-dom_sf"/>
</dbReference>
<feature type="domain" description="Large ribosomal subunit protein uL6 alpha-beta" evidence="5">
    <location>
        <begin position="93"/>
        <end position="166"/>
    </location>
</feature>
<accession>A0A4D6WZC9</accession>
<dbReference type="Gene3D" id="3.90.930.12">
    <property type="entry name" value="Ribosomal protein L6, alpha-beta domain"/>
    <property type="match status" value="2"/>
</dbReference>
<dbReference type="GO" id="GO:0022625">
    <property type="term" value="C:cytosolic large ribosomal subunit"/>
    <property type="evidence" value="ECO:0007669"/>
    <property type="project" value="TreeGrafter"/>
</dbReference>
<dbReference type="NCBIfam" id="TIGR03654">
    <property type="entry name" value="L6_bact"/>
    <property type="match status" value="1"/>
</dbReference>
<dbReference type="GO" id="GO:0002181">
    <property type="term" value="P:cytoplasmic translation"/>
    <property type="evidence" value="ECO:0007669"/>
    <property type="project" value="TreeGrafter"/>
</dbReference>
<name>A0A4D6WZC9_9FLOR</name>
<gene>
    <name evidence="6" type="primary">rpl6</name>
</gene>
<evidence type="ECO:0000256" key="4">
    <source>
        <dbReference type="RuleBase" id="RU003869"/>
    </source>
</evidence>
<dbReference type="AlphaFoldDB" id="A0A4D6WZC9"/>